<keyword evidence="2" id="KW-1185">Reference proteome</keyword>
<reference evidence="1" key="1">
    <citation type="submission" date="2020-04" db="EMBL/GenBank/DDBJ databases">
        <title>A desert anoxygenic phototrophic bacterium fixes CO2 using RubisCO under aerobic conditions.</title>
        <authorList>
            <person name="Tang K."/>
        </authorList>
    </citation>
    <scope>NUCLEOTIDE SEQUENCE [LARGE SCALE GENOMIC DNA]</scope>
    <source>
        <strain evidence="1">MIMtkB3</strain>
    </source>
</reference>
<dbReference type="Proteomes" id="UP000501891">
    <property type="component" value="Chromosome"/>
</dbReference>
<protein>
    <recommendedName>
        <fullName evidence="3">N-acetyltransferase domain-containing protein</fullName>
    </recommendedName>
</protein>
<evidence type="ECO:0000313" key="2">
    <source>
        <dbReference type="Proteomes" id="UP000501891"/>
    </source>
</evidence>
<sequence>MDAEIFYRLAREEAFAAASEELPDLFAAIGLPDLALAPVQLQEMDARGIAAWDRQWHTPGTTLNSCFAWDDEFRDIGAWPDRFCLAIWSGDRLCGLSSGQVRHDHLWIRLIEGNPQPRHPMRGAIRHVAIAAALAYTQVLGLSQVRLRPLNPRLGLVYQQMGFSVAEPAESPPYYWLEV</sequence>
<name>A0A858R8W0_9PROT</name>
<dbReference type="AlphaFoldDB" id="A0A858R8W0"/>
<proteinExistence type="predicted"/>
<accession>A0A858R8W0</accession>
<evidence type="ECO:0008006" key="3">
    <source>
        <dbReference type="Google" id="ProtNLM"/>
    </source>
</evidence>
<dbReference type="KEGG" id="acru:HHL28_14015"/>
<dbReference type="EMBL" id="CP051775">
    <property type="protein sequence ID" value="QJE74059.1"/>
    <property type="molecule type" value="Genomic_DNA"/>
</dbReference>
<dbReference type="InterPro" id="IPR016181">
    <property type="entry name" value="Acyl_CoA_acyltransferase"/>
</dbReference>
<gene>
    <name evidence="1" type="ORF">HHL28_14015</name>
</gene>
<evidence type="ECO:0000313" key="1">
    <source>
        <dbReference type="EMBL" id="QJE74059.1"/>
    </source>
</evidence>
<dbReference type="SUPFAM" id="SSF55729">
    <property type="entry name" value="Acyl-CoA N-acyltransferases (Nat)"/>
    <property type="match status" value="1"/>
</dbReference>
<organism evidence="1 2">
    <name type="scientific">Aerophototrophica crusticola</name>
    <dbReference type="NCBI Taxonomy" id="1709002"/>
    <lineage>
        <taxon>Bacteria</taxon>
        <taxon>Pseudomonadati</taxon>
        <taxon>Pseudomonadota</taxon>
        <taxon>Alphaproteobacteria</taxon>
        <taxon>Rhodospirillales</taxon>
        <taxon>Rhodospirillaceae</taxon>
        <taxon>Aerophototrophica</taxon>
    </lineage>
</organism>